<feature type="compositionally biased region" description="Polar residues" evidence="1">
    <location>
        <begin position="126"/>
        <end position="142"/>
    </location>
</feature>
<evidence type="ECO:0000313" key="3">
    <source>
        <dbReference type="Proteomes" id="UP000813461"/>
    </source>
</evidence>
<proteinExistence type="predicted"/>
<accession>A0A8K0RAA9</accession>
<dbReference type="EMBL" id="JAGMVJ010000006">
    <property type="protein sequence ID" value="KAH7089581.1"/>
    <property type="molecule type" value="Genomic_DNA"/>
</dbReference>
<gene>
    <name evidence="2" type="ORF">FB567DRAFT_521057</name>
</gene>
<reference evidence="2" key="1">
    <citation type="journal article" date="2021" name="Nat. Commun.">
        <title>Genetic determinants of endophytism in the Arabidopsis root mycobiome.</title>
        <authorList>
            <person name="Mesny F."/>
            <person name="Miyauchi S."/>
            <person name="Thiergart T."/>
            <person name="Pickel B."/>
            <person name="Atanasova L."/>
            <person name="Karlsson M."/>
            <person name="Huettel B."/>
            <person name="Barry K.W."/>
            <person name="Haridas S."/>
            <person name="Chen C."/>
            <person name="Bauer D."/>
            <person name="Andreopoulos W."/>
            <person name="Pangilinan J."/>
            <person name="LaButti K."/>
            <person name="Riley R."/>
            <person name="Lipzen A."/>
            <person name="Clum A."/>
            <person name="Drula E."/>
            <person name="Henrissat B."/>
            <person name="Kohler A."/>
            <person name="Grigoriev I.V."/>
            <person name="Martin F.M."/>
            <person name="Hacquard S."/>
        </authorList>
    </citation>
    <scope>NUCLEOTIDE SEQUENCE</scope>
    <source>
        <strain evidence="2">MPI-SDFR-AT-0120</strain>
    </source>
</reference>
<organism evidence="2 3">
    <name type="scientific">Paraphoma chrysanthemicola</name>
    <dbReference type="NCBI Taxonomy" id="798071"/>
    <lineage>
        <taxon>Eukaryota</taxon>
        <taxon>Fungi</taxon>
        <taxon>Dikarya</taxon>
        <taxon>Ascomycota</taxon>
        <taxon>Pezizomycotina</taxon>
        <taxon>Dothideomycetes</taxon>
        <taxon>Pleosporomycetidae</taxon>
        <taxon>Pleosporales</taxon>
        <taxon>Pleosporineae</taxon>
        <taxon>Phaeosphaeriaceae</taxon>
        <taxon>Paraphoma</taxon>
    </lineage>
</organism>
<protein>
    <submittedName>
        <fullName evidence="2">Uncharacterized protein</fullName>
    </submittedName>
</protein>
<dbReference type="Proteomes" id="UP000813461">
    <property type="component" value="Unassembled WGS sequence"/>
</dbReference>
<sequence length="357" mass="40081">MRGKMLAYSFKEVVSELSGTNRDEWLLDFISQIEHVTSTRPQRQYHFAEPHVSVMDHMMMPMADNLEHECDTFRNPVLNPALKPSTPSVQSGSLQSPCLKSFASTTSSANDSLVDIVKAATQVLQRSLSSNDSADTSNSPGNSELDEVPQRSYSAPFGHVKIRTQIVTSKNSAPALNGVSQYYSSKTTRVIFDPDNEGLIQLTNSQKIRRAASYSSHNTATGHGSVHPCHSGRLSRVQSLYKSFREVPFPELVRPSSLKDPISSGVNIAHRMRSCQRKVRKSRHRFRHGRVYSSGRGSLMRRAYPNMQCDRCGAVFEGSDRRLQLARHRRKVHAKHQPLAIIPYHEPVHSDVEDKTE</sequence>
<dbReference type="OrthoDB" id="10684077at2759"/>
<evidence type="ECO:0000313" key="2">
    <source>
        <dbReference type="EMBL" id="KAH7089581.1"/>
    </source>
</evidence>
<name>A0A8K0RAA9_9PLEO</name>
<keyword evidence="3" id="KW-1185">Reference proteome</keyword>
<evidence type="ECO:0000256" key="1">
    <source>
        <dbReference type="SAM" id="MobiDB-lite"/>
    </source>
</evidence>
<dbReference type="AlphaFoldDB" id="A0A8K0RAA9"/>
<feature type="region of interest" description="Disordered" evidence="1">
    <location>
        <begin position="126"/>
        <end position="152"/>
    </location>
</feature>
<comment type="caution">
    <text evidence="2">The sequence shown here is derived from an EMBL/GenBank/DDBJ whole genome shotgun (WGS) entry which is preliminary data.</text>
</comment>